<sequence>MDEDINYIHNWAGFVYLAIVLDCVTKKVVGYAMGDHMRTDLVRQCIDMAVRNGPTAKGEEIFHSDRGLNALPSSSRHV</sequence>
<feature type="domain" description="Integrase catalytic" evidence="1">
    <location>
        <begin position="4"/>
        <end position="67"/>
    </location>
</feature>
<reference evidence="2 3" key="1">
    <citation type="submission" date="2021-08" db="EMBL/GenBank/DDBJ databases">
        <title>Whole genome sequence of novel Actinomyces species strain MAS-1.</title>
        <authorList>
            <person name="Saito M."/>
            <person name="Kuwahara N."/>
            <person name="Takizawa T."/>
            <person name="Gotouda H."/>
            <person name="Ochiai T."/>
        </authorList>
    </citation>
    <scope>NUCLEOTIDE SEQUENCE [LARGE SCALE GENOMIC DNA]</scope>
    <source>
        <strain evidence="2 3">MAS-1</strain>
    </source>
</reference>
<dbReference type="RefSeq" id="WP_223911123.1">
    <property type="nucleotide sequence ID" value="NZ_AP025017.1"/>
</dbReference>
<dbReference type="SUPFAM" id="SSF53098">
    <property type="entry name" value="Ribonuclease H-like"/>
    <property type="match status" value="1"/>
</dbReference>
<keyword evidence="3" id="KW-1185">Reference proteome</keyword>
<gene>
    <name evidence="2" type="ORF">MANAM107_06790</name>
</gene>
<dbReference type="EMBL" id="AP025017">
    <property type="protein sequence ID" value="BDA63845.1"/>
    <property type="molecule type" value="Genomic_DNA"/>
</dbReference>
<proteinExistence type="predicted"/>
<organism evidence="2 3">
    <name type="scientific">Actinomyces capricornis</name>
    <dbReference type="NCBI Taxonomy" id="2755559"/>
    <lineage>
        <taxon>Bacteria</taxon>
        <taxon>Bacillati</taxon>
        <taxon>Actinomycetota</taxon>
        <taxon>Actinomycetes</taxon>
        <taxon>Actinomycetales</taxon>
        <taxon>Actinomycetaceae</taxon>
        <taxon>Actinomyces</taxon>
    </lineage>
</organism>
<dbReference type="InterPro" id="IPR001584">
    <property type="entry name" value="Integrase_cat-core"/>
</dbReference>
<evidence type="ECO:0000313" key="2">
    <source>
        <dbReference type="EMBL" id="BDA63845.1"/>
    </source>
</evidence>
<accession>A0ABM7U8T6</accession>
<dbReference type="InterPro" id="IPR012337">
    <property type="entry name" value="RNaseH-like_sf"/>
</dbReference>
<dbReference type="InterPro" id="IPR050900">
    <property type="entry name" value="Transposase_IS3/IS150/IS904"/>
</dbReference>
<evidence type="ECO:0000313" key="3">
    <source>
        <dbReference type="Proteomes" id="UP000824496"/>
    </source>
</evidence>
<dbReference type="Proteomes" id="UP000824496">
    <property type="component" value="Chromosome"/>
</dbReference>
<protein>
    <recommendedName>
        <fullName evidence="1">Integrase catalytic domain-containing protein</fullName>
    </recommendedName>
</protein>
<name>A0ABM7U8T6_9ACTO</name>
<dbReference type="PANTHER" id="PTHR46889:SF4">
    <property type="entry name" value="TRANSPOSASE INSO FOR INSERTION SEQUENCE ELEMENT IS911B-RELATED"/>
    <property type="match status" value="1"/>
</dbReference>
<dbReference type="Pfam" id="PF00665">
    <property type="entry name" value="rve"/>
    <property type="match status" value="1"/>
</dbReference>
<evidence type="ECO:0000259" key="1">
    <source>
        <dbReference type="Pfam" id="PF00665"/>
    </source>
</evidence>
<dbReference type="PANTHER" id="PTHR46889">
    <property type="entry name" value="TRANSPOSASE INSF FOR INSERTION SEQUENCE IS3B-RELATED"/>
    <property type="match status" value="1"/>
</dbReference>